<name>A0A6C0HTH7_9ZZZZ</name>
<organism evidence="2">
    <name type="scientific">viral metagenome</name>
    <dbReference type="NCBI Taxonomy" id="1070528"/>
    <lineage>
        <taxon>unclassified sequences</taxon>
        <taxon>metagenomes</taxon>
        <taxon>organismal metagenomes</taxon>
    </lineage>
</organism>
<dbReference type="EMBL" id="MN740015">
    <property type="protein sequence ID" value="QHT83991.1"/>
    <property type="molecule type" value="Genomic_DNA"/>
</dbReference>
<sequence>MKLDTLMKGGAEAFKKHILHNYIFLYFIVFITFFNLVSYAIYGNYVTIAIFCMVAILTSFFSKNMIVIFTLGLVVANLLTLGPKAMQVEGMAGQEEEEAFKEEVESGEETKISPKLNVENPIPPKHESKMNLKQYRDRKKDFDFIKNKYSEVLKIQEKIMSNVGSLEGSMSDMDKMVDDVKKNLSTIRDTIPA</sequence>
<accession>A0A6C0HTH7</accession>
<proteinExistence type="predicted"/>
<keyword evidence="1" id="KW-0472">Membrane</keyword>
<dbReference type="AlphaFoldDB" id="A0A6C0HTH7"/>
<protein>
    <submittedName>
        <fullName evidence="2">Uncharacterized protein</fullName>
    </submittedName>
</protein>
<reference evidence="2" key="1">
    <citation type="journal article" date="2020" name="Nature">
        <title>Giant virus diversity and host interactions through global metagenomics.</title>
        <authorList>
            <person name="Schulz F."/>
            <person name="Roux S."/>
            <person name="Paez-Espino D."/>
            <person name="Jungbluth S."/>
            <person name="Walsh D.A."/>
            <person name="Denef V.J."/>
            <person name="McMahon K.D."/>
            <person name="Konstantinidis K.T."/>
            <person name="Eloe-Fadrosh E.A."/>
            <person name="Kyrpides N.C."/>
            <person name="Woyke T."/>
        </authorList>
    </citation>
    <scope>NUCLEOTIDE SEQUENCE</scope>
    <source>
        <strain evidence="2">GVMAG-M-3300023184-16</strain>
    </source>
</reference>
<keyword evidence="1" id="KW-0812">Transmembrane</keyword>
<feature type="transmembrane region" description="Helical" evidence="1">
    <location>
        <begin position="48"/>
        <end position="81"/>
    </location>
</feature>
<keyword evidence="1" id="KW-1133">Transmembrane helix</keyword>
<feature type="transmembrane region" description="Helical" evidence="1">
    <location>
        <begin position="21"/>
        <end position="42"/>
    </location>
</feature>
<evidence type="ECO:0000256" key="1">
    <source>
        <dbReference type="SAM" id="Phobius"/>
    </source>
</evidence>
<evidence type="ECO:0000313" key="2">
    <source>
        <dbReference type="EMBL" id="QHT83991.1"/>
    </source>
</evidence>